<feature type="region of interest" description="Disordered" evidence="1">
    <location>
        <begin position="31"/>
        <end position="66"/>
    </location>
</feature>
<protein>
    <submittedName>
        <fullName evidence="2">Uncharacterized protein</fullName>
    </submittedName>
</protein>
<evidence type="ECO:0000313" key="2">
    <source>
        <dbReference type="EMBL" id="KPM30599.1"/>
    </source>
</evidence>
<dbReference type="AlphaFoldDB" id="A0A0P7ARR1"/>
<dbReference type="Proteomes" id="UP000050280">
    <property type="component" value="Unassembled WGS sequence"/>
</dbReference>
<organism evidence="2 3">
    <name type="scientific">Croceitalea dokdonensis DOKDO 023</name>
    <dbReference type="NCBI Taxonomy" id="1300341"/>
    <lineage>
        <taxon>Bacteria</taxon>
        <taxon>Pseudomonadati</taxon>
        <taxon>Bacteroidota</taxon>
        <taxon>Flavobacteriia</taxon>
        <taxon>Flavobacteriales</taxon>
        <taxon>Flavobacteriaceae</taxon>
        <taxon>Croceitalea</taxon>
    </lineage>
</organism>
<dbReference type="EMBL" id="LDJX01000008">
    <property type="protein sequence ID" value="KPM30599.1"/>
    <property type="molecule type" value="Genomic_DNA"/>
</dbReference>
<proteinExistence type="predicted"/>
<evidence type="ECO:0000313" key="3">
    <source>
        <dbReference type="Proteomes" id="UP000050280"/>
    </source>
</evidence>
<comment type="caution">
    <text evidence="2">The sequence shown here is derived from an EMBL/GenBank/DDBJ whole genome shotgun (WGS) entry which is preliminary data.</text>
</comment>
<name>A0A0P7ARR1_9FLAO</name>
<feature type="compositionally biased region" description="Low complexity" evidence="1">
    <location>
        <begin position="32"/>
        <end position="45"/>
    </location>
</feature>
<accession>A0A0P7ARR1</accession>
<reference evidence="2 3" key="1">
    <citation type="submission" date="2015-09" db="EMBL/GenBank/DDBJ databases">
        <title>Genome sequence of the marine flavobacterium Croceitalea dokdonensis DOKDO 023 that contains proton- and sodium-pumping rhodopsins.</title>
        <authorList>
            <person name="Kwon S.-K."/>
            <person name="Lee H.K."/>
            <person name="Kwak M.-J."/>
            <person name="Kim J.F."/>
        </authorList>
    </citation>
    <scope>NUCLEOTIDE SEQUENCE [LARGE SCALE GENOMIC DNA]</scope>
    <source>
        <strain evidence="2 3">DOKDO 023</strain>
    </source>
</reference>
<evidence type="ECO:0000256" key="1">
    <source>
        <dbReference type="SAM" id="MobiDB-lite"/>
    </source>
</evidence>
<gene>
    <name evidence="2" type="ORF">I595_3422</name>
</gene>
<feature type="region of interest" description="Disordered" evidence="1">
    <location>
        <begin position="104"/>
        <end position="129"/>
    </location>
</feature>
<keyword evidence="3" id="KW-1185">Reference proteome</keyword>
<sequence length="209" mass="20058">MFSVLGTPTSAVVLSSTAVATVGLGSSALGFPSPSQSSVPSGVPPTESQESLGSVPSKASCPSDIPSPSVSATLGSVVSPLGSAGVLGSSTPVVSSSLVSPSLSQSAVPSGVPPTELQESLGSVPSKASWPSEIPSPSVSALLGSVVSPLGSAGVLGSSTPVDSSSLVRPSLSSSQEPPVTAPSAALVLLWPFPALFGIPVAASTAPES</sequence>